<dbReference type="EMBL" id="JACJTB010000005">
    <property type="protein sequence ID" value="MBD2593985.1"/>
    <property type="molecule type" value="Genomic_DNA"/>
</dbReference>
<feature type="domain" description="N,N-dimethylformamidase beta subunit-like C-terminal" evidence="3">
    <location>
        <begin position="573"/>
        <end position="985"/>
    </location>
</feature>
<accession>A0ABR8FRC6</accession>
<protein>
    <submittedName>
        <fullName evidence="4">DUF4082 domain-containing protein</fullName>
    </submittedName>
</protein>
<dbReference type="Pfam" id="PF13313">
    <property type="entry name" value="DUF4082"/>
    <property type="match status" value="2"/>
</dbReference>
<dbReference type="Gene3D" id="2.60.40.1120">
    <property type="entry name" value="Carboxypeptidase-like, regulatory domain"/>
    <property type="match status" value="1"/>
</dbReference>
<reference evidence="4 5" key="1">
    <citation type="journal article" date="2020" name="ISME J.">
        <title>Comparative genomics reveals insights into cyanobacterial evolution and habitat adaptation.</title>
        <authorList>
            <person name="Chen M.Y."/>
            <person name="Teng W.K."/>
            <person name="Zhao L."/>
            <person name="Hu C.X."/>
            <person name="Zhou Y.K."/>
            <person name="Han B.P."/>
            <person name="Song L.R."/>
            <person name="Shu W.S."/>
        </authorList>
    </citation>
    <scope>NUCLEOTIDE SEQUENCE [LARGE SCALE GENOMIC DNA]</scope>
    <source>
        <strain evidence="4 5">FACHB-130</strain>
    </source>
</reference>
<comment type="caution">
    <text evidence="4">The sequence shown here is derived from an EMBL/GenBank/DDBJ whole genome shotgun (WGS) entry which is preliminary data.</text>
</comment>
<dbReference type="Pfam" id="PF20254">
    <property type="entry name" value="DMFA2_C"/>
    <property type="match status" value="1"/>
</dbReference>
<dbReference type="InterPro" id="IPR046540">
    <property type="entry name" value="DMFA2_C"/>
</dbReference>
<dbReference type="Gene3D" id="2.60.40.10">
    <property type="entry name" value="Immunoglobulins"/>
    <property type="match status" value="1"/>
</dbReference>
<organism evidence="4 5">
    <name type="scientific">Nostoc spongiaeforme FACHB-130</name>
    <dbReference type="NCBI Taxonomy" id="1357510"/>
    <lineage>
        <taxon>Bacteria</taxon>
        <taxon>Bacillati</taxon>
        <taxon>Cyanobacteriota</taxon>
        <taxon>Cyanophyceae</taxon>
        <taxon>Nostocales</taxon>
        <taxon>Nostocaceae</taxon>
        <taxon>Nostoc</taxon>
    </lineage>
</organism>
<name>A0ABR8FRC6_9NOSO</name>
<dbReference type="RefSeq" id="WP_190966906.1">
    <property type="nucleotide sequence ID" value="NZ_JACJTB010000005.1"/>
</dbReference>
<keyword evidence="5" id="KW-1185">Reference proteome</keyword>
<sequence>MTFLFTNQVPIYLDANDRPYELGMKFRSARAGQINAIRFWKATSETGTHIGRIWSATGTLLASVTFTNETASGWQQQALSTPLNIQANTTYVVSVNINAYYVGTYDQLATSITNGDLSSVADGNNGLYNETSGAFPTNSFRNSNYYRDIDFVVVAVPTITKVSGDNQTGAPGSTLANPLVVQVKDSAGNPQSGTTVNFTVTSGGGSVSPTSAVTDSNGFVSTSLTLGSVVGAANPVTNTVSCTAIGIGSVTFSATANPSGNTQTVLTTQVPNLQNVTDGNSYEGGMKFRSAKAGQIKAIRFWKAPSETGTHIGKIWSATGTLLTSVTFTNETASGWQQQALSTPLSIQANTTYVVSVNVNTHFVLTSDELASPIVNGELSSVADGNNGVYSLSPHSFPTSSSNRSNYYRDVVYAVGSTLEKVSGDNQNGTAGAQLPDPLVVIVKNDQNNPESGKTVNFSVTGGGGSVSPATVVTDANGLASTVVTLGTAPSGTGGVVVTATADGIGSVTFLASAIPANPNAIYSENQNPGTTNWKLVNRGNGEIAGYASATSVNVGGTLDIKVSLAQEGNFMIDVYRLGYYGGKGGRLITSSGWLTGTTQPACTKDPTTNLVECNWTTSYVLQVGSNWISGIYIAKLTDQRTSKEAHVWFVVRNDGIRNDGTTADVLFQSAVSTVLAYSPTGGASLYPFNSMDGQRALKVSFDRPYWQSYSQSSQEFDTPLRVEYNMVRWLESQAYDVTYVTNMDTHTNQQLLLNHKVFLSVGHDEYWSSQMRDHVEAARDAGVNLAFFSANTCYWRVRFENSTLAAGQVSPNRIMACYKGDWSLDPVVQQQGASAATNKYRSFQNQRPENSLLGVMYIGYTTIGYTTNGAGNFINYGGFNFVVGANSSDPYYAYTNLQPGDSLPLLVGSEWDAVVNNQSTPPGIVVLSQSPVTTEGSPNEYEPPGEPGLPAGTNYNFANAARYTASSGAKVFATGSIQWAWGLDSDGVSPYREDRRARQIAVNVLADMGARPQAPKADITVP</sequence>
<feature type="domain" description="DUF4082" evidence="2">
    <location>
        <begin position="269"/>
        <end position="408"/>
    </location>
</feature>
<evidence type="ECO:0000259" key="3">
    <source>
        <dbReference type="Pfam" id="PF20254"/>
    </source>
</evidence>
<evidence type="ECO:0000259" key="2">
    <source>
        <dbReference type="Pfam" id="PF13313"/>
    </source>
</evidence>
<feature type="region of interest" description="Disordered" evidence="1">
    <location>
        <begin position="932"/>
        <end position="951"/>
    </location>
</feature>
<evidence type="ECO:0000313" key="5">
    <source>
        <dbReference type="Proteomes" id="UP000603457"/>
    </source>
</evidence>
<evidence type="ECO:0000313" key="4">
    <source>
        <dbReference type="EMBL" id="MBD2593985.1"/>
    </source>
</evidence>
<dbReference type="InterPro" id="IPR008964">
    <property type="entry name" value="Invasin/intimin_cell_adhesion"/>
</dbReference>
<gene>
    <name evidence="4" type="ORF">H6G74_06535</name>
</gene>
<feature type="domain" description="DUF4082" evidence="2">
    <location>
        <begin position="16"/>
        <end position="146"/>
    </location>
</feature>
<dbReference type="SUPFAM" id="SSF49373">
    <property type="entry name" value="Invasin/intimin cell-adhesion fragments"/>
    <property type="match status" value="2"/>
</dbReference>
<dbReference type="InterPro" id="IPR025141">
    <property type="entry name" value="DUF4082"/>
</dbReference>
<proteinExistence type="predicted"/>
<dbReference type="InterPro" id="IPR013783">
    <property type="entry name" value="Ig-like_fold"/>
</dbReference>
<evidence type="ECO:0000256" key="1">
    <source>
        <dbReference type="SAM" id="MobiDB-lite"/>
    </source>
</evidence>
<dbReference type="Proteomes" id="UP000603457">
    <property type="component" value="Unassembled WGS sequence"/>
</dbReference>